<dbReference type="OrthoDB" id="3190535at2"/>
<keyword evidence="3" id="KW-0804">Transcription</keyword>
<dbReference type="Proteomes" id="UP000595446">
    <property type="component" value="Chromosome"/>
</dbReference>
<dbReference type="PROSITE" id="PS50977">
    <property type="entry name" value="HTH_TETR_2"/>
    <property type="match status" value="2"/>
</dbReference>
<evidence type="ECO:0000256" key="1">
    <source>
        <dbReference type="ARBA" id="ARBA00023015"/>
    </source>
</evidence>
<evidence type="ECO:0000313" key="4">
    <source>
        <dbReference type="EMBL" id="BCO36257.1"/>
    </source>
</evidence>
<dbReference type="SUPFAM" id="SSF48498">
    <property type="entry name" value="Tetracyclin repressor-like, C-terminal domain"/>
    <property type="match status" value="2"/>
</dbReference>
<dbReference type="STRING" id="110505.ACT16_22770"/>
<dbReference type="SUPFAM" id="SSF46689">
    <property type="entry name" value="Homeodomain-like"/>
    <property type="match status" value="2"/>
</dbReference>
<organism evidence="4 5">
    <name type="scientific">Mycobacterium heckeshornense</name>
    <dbReference type="NCBI Taxonomy" id="110505"/>
    <lineage>
        <taxon>Bacteria</taxon>
        <taxon>Bacillati</taxon>
        <taxon>Actinomycetota</taxon>
        <taxon>Actinomycetes</taxon>
        <taxon>Mycobacteriales</taxon>
        <taxon>Mycobacteriaceae</taxon>
        <taxon>Mycobacterium</taxon>
    </lineage>
</organism>
<dbReference type="EMBL" id="AP024237">
    <property type="protein sequence ID" value="BCO36257.1"/>
    <property type="molecule type" value="Genomic_DNA"/>
</dbReference>
<keyword evidence="1" id="KW-0805">Transcription regulation</keyword>
<sequence>MSEGAQVSKADRTRKRILDAAAEVFLARGYAGAGLRDIAAAAQMQAGSLYYHFASRDELVTEVLRVGQDLISRAVTERLVGLPPGANDLDRLRAVMSAHVESLAAQGNYTAAAMRLLGTVPPKIHQQQLSAARGYGDLWRDLIAAAQSSGAARPDLNPGAMRMLMIGALNSIPDWYQLDRQTLTGERLANEFTTVFLDGLATAHRPHRHVDVPHLDEPRRTSKSPTRGATTRSRILASGADAFREKGFNDTAFIDVAEAVGLQRGSLYYHFTSRDELAEQLLRDAWTRTANLVRRAVDRLPAGACPIDRLEAAITAHLLSQLSETGYTAGLVHVLARVPQDVRRQSLRRERSYMSYWRGLVSDAIAAGDVRAGLHTRTTVLILISALNWSIEWFEPSGSLTPEQLADQMLTLVLDGLGTPEAGRGLA</sequence>
<dbReference type="PRINTS" id="PR00455">
    <property type="entry name" value="HTHTETR"/>
</dbReference>
<dbReference type="InterPro" id="IPR050109">
    <property type="entry name" value="HTH-type_TetR-like_transc_reg"/>
</dbReference>
<dbReference type="InterPro" id="IPR009057">
    <property type="entry name" value="Homeodomain-like_sf"/>
</dbReference>
<evidence type="ECO:0000313" key="5">
    <source>
        <dbReference type="Proteomes" id="UP000595446"/>
    </source>
</evidence>
<protein>
    <submittedName>
        <fullName evidence="4">Uncharacterized protein</fullName>
    </submittedName>
</protein>
<dbReference type="AlphaFoldDB" id="A0A2I3EF28"/>
<dbReference type="RefSeq" id="WP_082170037.1">
    <property type="nucleotide sequence ID" value="NZ_AP024237.1"/>
</dbReference>
<proteinExistence type="predicted"/>
<dbReference type="Gene3D" id="1.10.10.60">
    <property type="entry name" value="Homeodomain-like"/>
    <property type="match status" value="2"/>
</dbReference>
<dbReference type="PANTHER" id="PTHR30055:SF234">
    <property type="entry name" value="HTH-TYPE TRANSCRIPTIONAL REGULATOR BETI"/>
    <property type="match status" value="1"/>
</dbReference>
<reference evidence="4 5" key="1">
    <citation type="submission" date="2020-12" db="EMBL/GenBank/DDBJ databases">
        <title>Complete genome sequence of Mycobacterium heckeshornense JCM 15655T, closely related to a pathogenic non-tuberculous mycobacterial species Mycobacterium xenopi.</title>
        <authorList>
            <person name="Yoshida M."/>
            <person name="Fukano H."/>
            <person name="Asakura T."/>
            <person name="Suzuki M."/>
            <person name="Hoshino Y."/>
        </authorList>
    </citation>
    <scope>NUCLEOTIDE SEQUENCE [LARGE SCALE GENOMIC DNA]</scope>
    <source>
        <strain evidence="4 5">JCM 15655</strain>
    </source>
</reference>
<dbReference type="InterPro" id="IPR036271">
    <property type="entry name" value="Tet_transcr_reg_TetR-rel_C_sf"/>
</dbReference>
<dbReference type="InterPro" id="IPR041490">
    <property type="entry name" value="KstR2_TetR_C"/>
</dbReference>
<accession>A0A2I3EF28</accession>
<evidence type="ECO:0000256" key="3">
    <source>
        <dbReference type="ARBA" id="ARBA00023163"/>
    </source>
</evidence>
<dbReference type="InterPro" id="IPR001647">
    <property type="entry name" value="HTH_TetR"/>
</dbReference>
<dbReference type="Pfam" id="PF00440">
    <property type="entry name" value="TetR_N"/>
    <property type="match status" value="2"/>
</dbReference>
<dbReference type="GO" id="GO:0003700">
    <property type="term" value="F:DNA-binding transcription factor activity"/>
    <property type="evidence" value="ECO:0007669"/>
    <property type="project" value="TreeGrafter"/>
</dbReference>
<dbReference type="Gene3D" id="1.10.357.10">
    <property type="entry name" value="Tetracycline Repressor, domain 2"/>
    <property type="match status" value="2"/>
</dbReference>
<evidence type="ECO:0000256" key="2">
    <source>
        <dbReference type="ARBA" id="ARBA00023125"/>
    </source>
</evidence>
<dbReference type="GO" id="GO:0000976">
    <property type="term" value="F:transcription cis-regulatory region binding"/>
    <property type="evidence" value="ECO:0007669"/>
    <property type="project" value="TreeGrafter"/>
</dbReference>
<dbReference type="Pfam" id="PF17932">
    <property type="entry name" value="TetR_C_24"/>
    <property type="match status" value="2"/>
</dbReference>
<name>A0A2I3EF28_9MYCO</name>
<dbReference type="PANTHER" id="PTHR30055">
    <property type="entry name" value="HTH-TYPE TRANSCRIPTIONAL REGULATOR RUTR"/>
    <property type="match status" value="1"/>
</dbReference>
<keyword evidence="5" id="KW-1185">Reference proteome</keyword>
<gene>
    <name evidence="4" type="ORF">MHEC_26900</name>
</gene>
<keyword evidence="2" id="KW-0238">DNA-binding</keyword>